<organism evidence="2 3">
    <name type="scientific">Roseibium alexandrii</name>
    <dbReference type="NCBI Taxonomy" id="388408"/>
    <lineage>
        <taxon>Bacteria</taxon>
        <taxon>Pseudomonadati</taxon>
        <taxon>Pseudomonadota</taxon>
        <taxon>Alphaproteobacteria</taxon>
        <taxon>Hyphomicrobiales</taxon>
        <taxon>Stappiaceae</taxon>
        <taxon>Roseibium</taxon>
    </lineage>
</organism>
<reference evidence="3" key="1">
    <citation type="submission" date="2015-07" db="EMBL/GenBank/DDBJ databases">
        <authorList>
            <person name="Rodrigo-Torres Lidia"/>
            <person name="Arahal R.David."/>
        </authorList>
    </citation>
    <scope>NUCLEOTIDE SEQUENCE [LARGE SCALE GENOMIC DNA]</scope>
    <source>
        <strain evidence="3">CECT 5112</strain>
    </source>
</reference>
<evidence type="ECO:0000313" key="3">
    <source>
        <dbReference type="Proteomes" id="UP000053235"/>
    </source>
</evidence>
<evidence type="ECO:0000259" key="1">
    <source>
        <dbReference type="Pfam" id="PF16036"/>
    </source>
</evidence>
<accession>A0A0M7AR96</accession>
<dbReference type="Pfam" id="PF16036">
    <property type="entry name" value="Chalcone_3"/>
    <property type="match status" value="1"/>
</dbReference>
<proteinExistence type="predicted"/>
<sequence>MKFLGFNVFDAELYAPNGVYSSSNPFALRLTYLRNFKGKAIAEKSAEEMAKQGVSTAQLDGWTKQMTAIFPNVSSGQSITGVRTASGSSVFYLGNKEIGTIADPAFTKHFFDIWLGSNTQNPRLRAKLVGAGS</sequence>
<dbReference type="InterPro" id="IPR016087">
    <property type="entry name" value="Chalcone_isomerase"/>
</dbReference>
<dbReference type="Proteomes" id="UP000053235">
    <property type="component" value="Unassembled WGS sequence"/>
</dbReference>
<dbReference type="STRING" id="388408.LAX5112_04993"/>
<gene>
    <name evidence="2" type="ORF">LAX5112_04993</name>
</gene>
<dbReference type="AlphaFoldDB" id="A0A0M7AR96"/>
<feature type="domain" description="Chalcone isomerase" evidence="1">
    <location>
        <begin position="19"/>
        <end position="130"/>
    </location>
</feature>
<dbReference type="EMBL" id="CXWD01000038">
    <property type="protein sequence ID" value="CTQ77648.1"/>
    <property type="molecule type" value="Genomic_DNA"/>
</dbReference>
<protein>
    <recommendedName>
        <fullName evidence="1">Chalcone isomerase domain-containing protein</fullName>
    </recommendedName>
</protein>
<dbReference type="InterPro" id="IPR016088">
    <property type="entry name" value="Chalcone_isomerase_3-sand"/>
</dbReference>
<dbReference type="Gene3D" id="3.50.70.10">
    <property type="match status" value="1"/>
</dbReference>
<keyword evidence="3" id="KW-1185">Reference proteome</keyword>
<dbReference type="RefSeq" id="WP_208981550.1">
    <property type="nucleotide sequence ID" value="NZ_CXWD01000038.1"/>
</dbReference>
<name>A0A0M7AR96_9HYPH</name>
<evidence type="ECO:0000313" key="2">
    <source>
        <dbReference type="EMBL" id="CTQ77648.1"/>
    </source>
</evidence>